<accession>A0ACB8TGW3</accession>
<keyword evidence="2" id="KW-1185">Reference proteome</keyword>
<sequence length="125" mass="13322">MPAAVVRAPSTATTISLPPSVHSCSLFVNLNDFKLMSPSSTTMLRSPTPTLPGAWPNISQQLFEDFTLSTVETSHASDDQHPGSSFLEGLDEHDPPPDVPKQSGGKTKPPGLDLVRYSHLDGGLN</sequence>
<organism evidence="1 2">
    <name type="scientific">Artomyces pyxidatus</name>
    <dbReference type="NCBI Taxonomy" id="48021"/>
    <lineage>
        <taxon>Eukaryota</taxon>
        <taxon>Fungi</taxon>
        <taxon>Dikarya</taxon>
        <taxon>Basidiomycota</taxon>
        <taxon>Agaricomycotina</taxon>
        <taxon>Agaricomycetes</taxon>
        <taxon>Russulales</taxon>
        <taxon>Auriscalpiaceae</taxon>
        <taxon>Artomyces</taxon>
    </lineage>
</organism>
<evidence type="ECO:0000313" key="1">
    <source>
        <dbReference type="EMBL" id="KAI0067678.1"/>
    </source>
</evidence>
<reference evidence="1" key="2">
    <citation type="journal article" date="2022" name="New Phytol.">
        <title>Evolutionary transition to the ectomycorrhizal habit in the genomes of a hyperdiverse lineage of mushroom-forming fungi.</title>
        <authorList>
            <person name="Looney B."/>
            <person name="Miyauchi S."/>
            <person name="Morin E."/>
            <person name="Drula E."/>
            <person name="Courty P.E."/>
            <person name="Kohler A."/>
            <person name="Kuo A."/>
            <person name="LaButti K."/>
            <person name="Pangilinan J."/>
            <person name="Lipzen A."/>
            <person name="Riley R."/>
            <person name="Andreopoulos W."/>
            <person name="He G."/>
            <person name="Johnson J."/>
            <person name="Nolan M."/>
            <person name="Tritt A."/>
            <person name="Barry K.W."/>
            <person name="Grigoriev I.V."/>
            <person name="Nagy L.G."/>
            <person name="Hibbett D."/>
            <person name="Henrissat B."/>
            <person name="Matheny P.B."/>
            <person name="Labbe J."/>
            <person name="Martin F.M."/>
        </authorList>
    </citation>
    <scope>NUCLEOTIDE SEQUENCE</scope>
    <source>
        <strain evidence="1">HHB10654</strain>
    </source>
</reference>
<dbReference type="Proteomes" id="UP000814140">
    <property type="component" value="Unassembled WGS sequence"/>
</dbReference>
<proteinExistence type="predicted"/>
<gene>
    <name evidence="1" type="ORF">BV25DRAFT_1819087</name>
</gene>
<reference evidence="1" key="1">
    <citation type="submission" date="2021-03" db="EMBL/GenBank/DDBJ databases">
        <authorList>
            <consortium name="DOE Joint Genome Institute"/>
            <person name="Ahrendt S."/>
            <person name="Looney B.P."/>
            <person name="Miyauchi S."/>
            <person name="Morin E."/>
            <person name="Drula E."/>
            <person name="Courty P.E."/>
            <person name="Chicoki N."/>
            <person name="Fauchery L."/>
            <person name="Kohler A."/>
            <person name="Kuo A."/>
            <person name="Labutti K."/>
            <person name="Pangilinan J."/>
            <person name="Lipzen A."/>
            <person name="Riley R."/>
            <person name="Andreopoulos W."/>
            <person name="He G."/>
            <person name="Johnson J."/>
            <person name="Barry K.W."/>
            <person name="Grigoriev I.V."/>
            <person name="Nagy L."/>
            <person name="Hibbett D."/>
            <person name="Henrissat B."/>
            <person name="Matheny P.B."/>
            <person name="Labbe J."/>
            <person name="Martin F."/>
        </authorList>
    </citation>
    <scope>NUCLEOTIDE SEQUENCE</scope>
    <source>
        <strain evidence="1">HHB10654</strain>
    </source>
</reference>
<protein>
    <submittedName>
        <fullName evidence="1">Uncharacterized protein</fullName>
    </submittedName>
</protein>
<evidence type="ECO:0000313" key="2">
    <source>
        <dbReference type="Proteomes" id="UP000814140"/>
    </source>
</evidence>
<name>A0ACB8TGW3_9AGAM</name>
<dbReference type="EMBL" id="MU277189">
    <property type="protein sequence ID" value="KAI0067678.1"/>
    <property type="molecule type" value="Genomic_DNA"/>
</dbReference>
<comment type="caution">
    <text evidence="1">The sequence shown here is derived from an EMBL/GenBank/DDBJ whole genome shotgun (WGS) entry which is preliminary data.</text>
</comment>